<dbReference type="Pfam" id="PF13795">
    <property type="entry name" value="HupE_UreJ_2"/>
    <property type="match status" value="1"/>
</dbReference>
<feature type="transmembrane region" description="Helical" evidence="2">
    <location>
        <begin position="391"/>
        <end position="414"/>
    </location>
</feature>
<sequence length="486" mass="53391">MYWAKRFFLLSCMFMLVLAATPANAHNMPVGGSKWCAGKNGLLASIDLNETLFSELRGIREKQYHLASGSESQLQQIAKEFVQPYIDQELSVTINGKPQPVRVEKLVRNDNSTYTIWLSARNALFDRPQNTLKIDYRMLFEETRNMHMNLAYFYRTDATGEALQKFLDYHPADGEHEFNANSKTWEFTVQGPAAAPAVKPVAAAAQPAVKSDLDDPGEGRVLLNANHAARNAGPVVPAGPDREAVTSWDGSNDSSAENPHAPRTMPAPAVQSRPAVAAAPAPPLSRTPAGAAPGRITSPWSIAASFIPLGIEHILTGYDHIAFLLGLIVIGLSVREVLKVITAFTLAHSITLLLAALQVISLNSRFVESVIAISICYIALENLFKKEVKYRWVITFCFGLIHGFGFASALQELIVGKPNLVVSVISFNLGVEAGQLMIFFILLPVLYLLKQRIHFRRITAAVSVAILVLGFTWLIERLFDLKLISS</sequence>
<dbReference type="InterPro" id="IPR032809">
    <property type="entry name" value="Put_HupE_UreJ"/>
</dbReference>
<feature type="transmembrane region" description="Helical" evidence="2">
    <location>
        <begin position="315"/>
        <end position="334"/>
    </location>
</feature>
<keyword evidence="2" id="KW-1133">Transmembrane helix</keyword>
<comment type="caution">
    <text evidence="4">The sequence shown here is derived from an EMBL/GenBank/DDBJ whole genome shotgun (WGS) entry which is preliminary data.</text>
</comment>
<feature type="transmembrane region" description="Helical" evidence="2">
    <location>
        <begin position="366"/>
        <end position="384"/>
    </location>
</feature>
<keyword evidence="2" id="KW-0812">Transmembrane</keyword>
<evidence type="ECO:0000256" key="2">
    <source>
        <dbReference type="SAM" id="Phobius"/>
    </source>
</evidence>
<evidence type="ECO:0000256" key="3">
    <source>
        <dbReference type="SAM" id="SignalP"/>
    </source>
</evidence>
<accession>A0A8J7LU49</accession>
<organism evidence="4 5">
    <name type="scientific">Geomesophilobacter sediminis</name>
    <dbReference type="NCBI Taxonomy" id="2798584"/>
    <lineage>
        <taxon>Bacteria</taxon>
        <taxon>Pseudomonadati</taxon>
        <taxon>Thermodesulfobacteriota</taxon>
        <taxon>Desulfuromonadia</taxon>
        <taxon>Geobacterales</taxon>
        <taxon>Geobacteraceae</taxon>
        <taxon>Geomesophilobacter</taxon>
    </lineage>
</organism>
<feature type="compositionally biased region" description="Polar residues" evidence="1">
    <location>
        <begin position="248"/>
        <end position="257"/>
    </location>
</feature>
<keyword evidence="2" id="KW-0472">Membrane</keyword>
<gene>
    <name evidence="4" type="ORF">JFN93_05890</name>
</gene>
<dbReference type="RefSeq" id="WP_199383068.1">
    <property type="nucleotide sequence ID" value="NZ_JAEMHM010000004.1"/>
</dbReference>
<reference evidence="4" key="1">
    <citation type="submission" date="2020-12" db="EMBL/GenBank/DDBJ databases">
        <title>Geomonas sp. Red875, isolated from river sediment.</title>
        <authorList>
            <person name="Xu Z."/>
            <person name="Zhang Z."/>
            <person name="Masuda Y."/>
            <person name="Itoh H."/>
            <person name="Senoo K."/>
        </authorList>
    </citation>
    <scope>NUCLEOTIDE SEQUENCE</scope>
    <source>
        <strain evidence="4">Red875</strain>
    </source>
</reference>
<feature type="transmembrane region" description="Helical" evidence="2">
    <location>
        <begin position="420"/>
        <end position="446"/>
    </location>
</feature>
<dbReference type="AlphaFoldDB" id="A0A8J7LU49"/>
<feature type="chain" id="PRO_5035326731" evidence="3">
    <location>
        <begin position="26"/>
        <end position="486"/>
    </location>
</feature>
<feature type="transmembrane region" description="Helical" evidence="2">
    <location>
        <begin position="458"/>
        <end position="475"/>
    </location>
</feature>
<feature type="transmembrane region" description="Helical" evidence="2">
    <location>
        <begin position="341"/>
        <end position="360"/>
    </location>
</feature>
<name>A0A8J7LU49_9BACT</name>
<keyword evidence="5" id="KW-1185">Reference proteome</keyword>
<dbReference type="Proteomes" id="UP000636888">
    <property type="component" value="Unassembled WGS sequence"/>
</dbReference>
<dbReference type="EMBL" id="JAEMHM010000004">
    <property type="protein sequence ID" value="MBJ6724229.1"/>
    <property type="molecule type" value="Genomic_DNA"/>
</dbReference>
<feature type="signal peptide" evidence="3">
    <location>
        <begin position="1"/>
        <end position="25"/>
    </location>
</feature>
<evidence type="ECO:0000313" key="5">
    <source>
        <dbReference type="Proteomes" id="UP000636888"/>
    </source>
</evidence>
<protein>
    <submittedName>
        <fullName evidence="4">HupE/UreJ family protein</fullName>
    </submittedName>
</protein>
<evidence type="ECO:0000256" key="1">
    <source>
        <dbReference type="SAM" id="MobiDB-lite"/>
    </source>
</evidence>
<feature type="region of interest" description="Disordered" evidence="1">
    <location>
        <begin position="231"/>
        <end position="290"/>
    </location>
</feature>
<keyword evidence="3" id="KW-0732">Signal</keyword>
<evidence type="ECO:0000313" key="4">
    <source>
        <dbReference type="EMBL" id="MBJ6724229.1"/>
    </source>
</evidence>
<feature type="compositionally biased region" description="Low complexity" evidence="1">
    <location>
        <begin position="266"/>
        <end position="279"/>
    </location>
</feature>
<proteinExistence type="predicted"/>